<proteinExistence type="inferred from homology"/>
<comment type="caution">
    <text evidence="3">The sequence shown here is derived from an EMBL/GenBank/DDBJ whole genome shotgun (WGS) entry which is preliminary data.</text>
</comment>
<dbReference type="InterPro" id="IPR027417">
    <property type="entry name" value="P-loop_NTPase"/>
</dbReference>
<dbReference type="Pfam" id="PF00437">
    <property type="entry name" value="T2SSE"/>
    <property type="match status" value="1"/>
</dbReference>
<sequence>MELFHKILKAAVEGGASDVHLKIDAPVVFRINRQLITVDAPIPTQEWMEEIVAQITPQHLKKRLEAEREIDFSYYVPGIGRFRTNLFQQRGQWCLAMRYVKTQVPSFEELGLLPQIKRIAESPRGIVLVAGSTGCGKSTTLAAMIEHINANFRKHIITLEDPIEYVFEDNQCIIEQREVGLDTLSFHHALKHVLRQDPDIIMIGEMRDAISFTAAMSAADTGHLVLSTLHTTNAAQSISRILDFFKAEEREQIRRQLAGTLQAVICQRMCNTIAGGMTPAFEILINTPTVRKLIEENRLDKLPAAIETGTDDGMLTFNQSLFQLVRDGIITEKEALSKASNPQALEMNFKGIFLDEGRRILG</sequence>
<dbReference type="InterPro" id="IPR050921">
    <property type="entry name" value="T4SS_GSP_E_ATPase"/>
</dbReference>
<dbReference type="AlphaFoldDB" id="A0A6M1RKE7"/>
<keyword evidence="4" id="KW-1185">Reference proteome</keyword>
<dbReference type="PROSITE" id="PS00662">
    <property type="entry name" value="T2SP_E"/>
    <property type="match status" value="1"/>
</dbReference>
<reference evidence="3 4" key="1">
    <citation type="submission" date="2020-02" db="EMBL/GenBank/DDBJ databases">
        <title>Draft genome sequence of Limisphaera ngatamarikiensis NGM72.4T, a thermophilic Verrucomicrobia grouped in subdivision 3.</title>
        <authorList>
            <person name="Carere C.R."/>
            <person name="Steen J."/>
            <person name="Hugenholtz P."/>
            <person name="Stott M.B."/>
        </authorList>
    </citation>
    <scope>NUCLEOTIDE SEQUENCE [LARGE SCALE GENOMIC DNA]</scope>
    <source>
        <strain evidence="3 4">NGM72.4</strain>
    </source>
</reference>
<gene>
    <name evidence="3" type="ORF">G4L39_01750</name>
</gene>
<dbReference type="GO" id="GO:0005524">
    <property type="term" value="F:ATP binding"/>
    <property type="evidence" value="ECO:0007669"/>
    <property type="project" value="InterPro"/>
</dbReference>
<feature type="domain" description="Bacterial type II secretion system protein E" evidence="2">
    <location>
        <begin position="194"/>
        <end position="208"/>
    </location>
</feature>
<protein>
    <submittedName>
        <fullName evidence="3">PilT/PilU family type 4a pilus ATPase</fullName>
    </submittedName>
</protein>
<dbReference type="GO" id="GO:0016887">
    <property type="term" value="F:ATP hydrolysis activity"/>
    <property type="evidence" value="ECO:0007669"/>
    <property type="project" value="InterPro"/>
</dbReference>
<dbReference type="Gene3D" id="3.30.450.90">
    <property type="match status" value="1"/>
</dbReference>
<dbReference type="Proteomes" id="UP000477311">
    <property type="component" value="Unassembled WGS sequence"/>
</dbReference>
<organism evidence="3 4">
    <name type="scientific">Limisphaera ngatamarikiensis</name>
    <dbReference type="NCBI Taxonomy" id="1324935"/>
    <lineage>
        <taxon>Bacteria</taxon>
        <taxon>Pseudomonadati</taxon>
        <taxon>Verrucomicrobiota</taxon>
        <taxon>Verrucomicrobiia</taxon>
        <taxon>Limisphaerales</taxon>
        <taxon>Limisphaeraceae</taxon>
        <taxon>Limisphaera</taxon>
    </lineage>
</organism>
<dbReference type="EMBL" id="JAAKYA010000011">
    <property type="protein sequence ID" value="NGO38123.1"/>
    <property type="molecule type" value="Genomic_DNA"/>
</dbReference>
<dbReference type="PANTHER" id="PTHR30486">
    <property type="entry name" value="TWITCHING MOTILITY PROTEIN PILT"/>
    <property type="match status" value="1"/>
</dbReference>
<evidence type="ECO:0000313" key="4">
    <source>
        <dbReference type="Proteomes" id="UP000477311"/>
    </source>
</evidence>
<name>A0A6M1RKE7_9BACT</name>
<dbReference type="SUPFAM" id="SSF52540">
    <property type="entry name" value="P-loop containing nucleoside triphosphate hydrolases"/>
    <property type="match status" value="1"/>
</dbReference>
<dbReference type="SMART" id="SM00382">
    <property type="entry name" value="AAA"/>
    <property type="match status" value="1"/>
</dbReference>
<evidence type="ECO:0000313" key="3">
    <source>
        <dbReference type="EMBL" id="NGO38123.1"/>
    </source>
</evidence>
<evidence type="ECO:0000256" key="1">
    <source>
        <dbReference type="ARBA" id="ARBA00006611"/>
    </source>
</evidence>
<dbReference type="CDD" id="cd01131">
    <property type="entry name" value="PilT"/>
    <property type="match status" value="1"/>
</dbReference>
<dbReference type="InterPro" id="IPR006321">
    <property type="entry name" value="PilT/PilU"/>
</dbReference>
<dbReference type="InterPro" id="IPR001482">
    <property type="entry name" value="T2SS/T4SS_dom"/>
</dbReference>
<evidence type="ECO:0000259" key="2">
    <source>
        <dbReference type="PROSITE" id="PS00662"/>
    </source>
</evidence>
<dbReference type="Gene3D" id="3.40.50.300">
    <property type="entry name" value="P-loop containing nucleotide triphosphate hydrolases"/>
    <property type="match status" value="1"/>
</dbReference>
<dbReference type="InterPro" id="IPR003593">
    <property type="entry name" value="AAA+_ATPase"/>
</dbReference>
<comment type="similarity">
    <text evidence="1">Belongs to the GSP E family.</text>
</comment>
<dbReference type="NCBIfam" id="TIGR01420">
    <property type="entry name" value="pilT_fam"/>
    <property type="match status" value="1"/>
</dbReference>
<accession>A0A6M1RKE7</accession>